<keyword evidence="5 9" id="KW-0169">Cobalamin biosynthesis</keyword>
<dbReference type="EMBL" id="CP001100">
    <property type="protein sequence ID" value="ACF13736.1"/>
    <property type="molecule type" value="Genomic_DNA"/>
</dbReference>
<keyword evidence="11" id="KW-1185">Reference proteome</keyword>
<evidence type="ECO:0000256" key="9">
    <source>
        <dbReference type="HAMAP-Rule" id="MF_00024"/>
    </source>
</evidence>
<evidence type="ECO:0000313" key="10">
    <source>
        <dbReference type="EMBL" id="ACF13736.1"/>
    </source>
</evidence>
<feature type="transmembrane region" description="Helical" evidence="9">
    <location>
        <begin position="157"/>
        <end position="175"/>
    </location>
</feature>
<sequence length="311" mass="34391">MDSNLLVITALWLGLALDFLLADPTWLPHPIVFFGNLIARGEKRLNAGAGRFLKGMLFSAVLIAGTFGFFFALERLSAEISVWATLCFHAVFVFYGVAGEGLIREGKGIFAALRERGLEAGRTQLSRIVGRETGELSANQIKIAVFESMSENLSDGVIAPLFYYALFGVPGIMAYKMTNTLDSMIGYRSERYEQFGKFAARLDDVLNFLPARLTALLMALASLSPRAIRFALKYGKQHKSPNSGYPEAALAGILNCRFGGPNRYHGELVEKPYIGETERDIQFDEIKKVAGINIRTMLLFAICFSLLKMAF</sequence>
<dbReference type="GO" id="GO:0048472">
    <property type="term" value="F:threonine-phosphate decarboxylase activity"/>
    <property type="evidence" value="ECO:0007669"/>
    <property type="project" value="InterPro"/>
</dbReference>
<protein>
    <recommendedName>
        <fullName evidence="9">Cobalamin biosynthesis protein CobD</fullName>
    </recommendedName>
</protein>
<dbReference type="KEGG" id="cts:Ctha_1273"/>
<comment type="pathway">
    <text evidence="2 9">Cofactor biosynthesis; adenosylcobalamin biosynthesis.</text>
</comment>
<dbReference type="eggNOG" id="COG1270">
    <property type="taxonomic scope" value="Bacteria"/>
</dbReference>
<name>B3QZ43_CHLT3</name>
<feature type="transmembrane region" description="Helical" evidence="9">
    <location>
        <begin position="52"/>
        <end position="73"/>
    </location>
</feature>
<evidence type="ECO:0000313" key="11">
    <source>
        <dbReference type="Proteomes" id="UP000001208"/>
    </source>
</evidence>
<evidence type="ECO:0000256" key="5">
    <source>
        <dbReference type="ARBA" id="ARBA00022573"/>
    </source>
</evidence>
<dbReference type="InterPro" id="IPR004485">
    <property type="entry name" value="Cobalamin_biosynth_CobD/CbiB"/>
</dbReference>
<evidence type="ECO:0000256" key="6">
    <source>
        <dbReference type="ARBA" id="ARBA00022692"/>
    </source>
</evidence>
<dbReference type="STRING" id="517418.Ctha_1273"/>
<organism evidence="10 11">
    <name type="scientific">Chloroherpeton thalassium (strain ATCC 35110 / GB-78)</name>
    <dbReference type="NCBI Taxonomy" id="517418"/>
    <lineage>
        <taxon>Bacteria</taxon>
        <taxon>Pseudomonadati</taxon>
        <taxon>Chlorobiota</taxon>
        <taxon>Chlorobiia</taxon>
        <taxon>Chlorobiales</taxon>
        <taxon>Chloroherpetonaceae</taxon>
        <taxon>Chloroherpeton</taxon>
    </lineage>
</organism>
<comment type="function">
    <text evidence="9">Converts cobyric acid to cobinamide by the addition of aminopropanol on the F carboxylic group.</text>
</comment>
<reference evidence="10 11" key="1">
    <citation type="submission" date="2008-06" db="EMBL/GenBank/DDBJ databases">
        <title>Complete sequence of Chloroherpeton thalassium ATCC 35110.</title>
        <authorList>
            <consortium name="US DOE Joint Genome Institute"/>
            <person name="Lucas S."/>
            <person name="Copeland A."/>
            <person name="Lapidus A."/>
            <person name="Glavina del Rio T."/>
            <person name="Dalin E."/>
            <person name="Tice H."/>
            <person name="Bruce D."/>
            <person name="Goodwin L."/>
            <person name="Pitluck S."/>
            <person name="Schmutz J."/>
            <person name="Larimer F."/>
            <person name="Land M."/>
            <person name="Hauser L."/>
            <person name="Kyrpides N."/>
            <person name="Mikhailova N."/>
            <person name="Liu Z."/>
            <person name="Li T."/>
            <person name="Zhao F."/>
            <person name="Overmann J."/>
            <person name="Bryant D.A."/>
            <person name="Richardson P."/>
        </authorList>
    </citation>
    <scope>NUCLEOTIDE SEQUENCE [LARGE SCALE GENOMIC DNA]</scope>
    <source>
        <strain evidence="11">ATCC 35110 / GB-78</strain>
    </source>
</reference>
<accession>B3QZ43</accession>
<evidence type="ECO:0000256" key="2">
    <source>
        <dbReference type="ARBA" id="ARBA00004953"/>
    </source>
</evidence>
<dbReference type="HAMAP" id="MF_00024">
    <property type="entry name" value="CobD_CbiB"/>
    <property type="match status" value="1"/>
</dbReference>
<dbReference type="PANTHER" id="PTHR34308">
    <property type="entry name" value="COBALAMIN BIOSYNTHESIS PROTEIN CBIB"/>
    <property type="match status" value="1"/>
</dbReference>
<dbReference type="PANTHER" id="PTHR34308:SF1">
    <property type="entry name" value="COBALAMIN BIOSYNTHESIS PROTEIN CBIB"/>
    <property type="match status" value="1"/>
</dbReference>
<feature type="transmembrane region" description="Helical" evidence="9">
    <location>
        <begin position="80"/>
        <end position="98"/>
    </location>
</feature>
<evidence type="ECO:0000256" key="1">
    <source>
        <dbReference type="ARBA" id="ARBA00004651"/>
    </source>
</evidence>
<dbReference type="UniPathway" id="UPA00148"/>
<comment type="similarity">
    <text evidence="3 9">Belongs to the CobD/CbiB family.</text>
</comment>
<dbReference type="GO" id="GO:0005886">
    <property type="term" value="C:plasma membrane"/>
    <property type="evidence" value="ECO:0007669"/>
    <property type="project" value="UniProtKB-SubCell"/>
</dbReference>
<dbReference type="NCBIfam" id="TIGR00380">
    <property type="entry name" value="cobal_cbiB"/>
    <property type="match status" value="1"/>
</dbReference>
<dbReference type="Proteomes" id="UP000001208">
    <property type="component" value="Chromosome"/>
</dbReference>
<keyword evidence="6 9" id="KW-0812">Transmembrane</keyword>
<gene>
    <name evidence="9" type="primary">cobD</name>
    <name evidence="10" type="ordered locus">Ctha_1273</name>
</gene>
<comment type="subcellular location">
    <subcellularLocation>
        <location evidence="1 9">Cell membrane</location>
        <topology evidence="1 9">Multi-pass membrane protein</topology>
    </subcellularLocation>
</comment>
<dbReference type="RefSeq" id="WP_012499820.1">
    <property type="nucleotide sequence ID" value="NC_011026.1"/>
</dbReference>
<comment type="caution">
    <text evidence="9">Lacks conserved residue(s) required for the propagation of feature annotation.</text>
</comment>
<dbReference type="GO" id="GO:0009236">
    <property type="term" value="P:cobalamin biosynthetic process"/>
    <property type="evidence" value="ECO:0007669"/>
    <property type="project" value="UniProtKB-UniRule"/>
</dbReference>
<keyword evidence="4 9" id="KW-1003">Cell membrane</keyword>
<dbReference type="AlphaFoldDB" id="B3QZ43"/>
<keyword evidence="8 9" id="KW-0472">Membrane</keyword>
<evidence type="ECO:0000256" key="4">
    <source>
        <dbReference type="ARBA" id="ARBA00022475"/>
    </source>
</evidence>
<evidence type="ECO:0000256" key="7">
    <source>
        <dbReference type="ARBA" id="ARBA00022989"/>
    </source>
</evidence>
<dbReference type="GO" id="GO:0015420">
    <property type="term" value="F:ABC-type vitamin B12 transporter activity"/>
    <property type="evidence" value="ECO:0007669"/>
    <property type="project" value="UniProtKB-UniRule"/>
</dbReference>
<proteinExistence type="inferred from homology"/>
<dbReference type="OrthoDB" id="9811967at2"/>
<keyword evidence="7 9" id="KW-1133">Transmembrane helix</keyword>
<evidence type="ECO:0000256" key="3">
    <source>
        <dbReference type="ARBA" id="ARBA00006263"/>
    </source>
</evidence>
<evidence type="ECO:0000256" key="8">
    <source>
        <dbReference type="ARBA" id="ARBA00023136"/>
    </source>
</evidence>
<dbReference type="HOGENOM" id="CLU_054212_0_0_10"/>
<dbReference type="Pfam" id="PF03186">
    <property type="entry name" value="CobD_Cbib"/>
    <property type="match status" value="1"/>
</dbReference>